<protein>
    <submittedName>
        <fullName evidence="7">ABC transporter permease</fullName>
    </submittedName>
</protein>
<keyword evidence="3" id="KW-0479">Metal-binding</keyword>
<dbReference type="PANTHER" id="PTHR42953">
    <property type="entry name" value="HIGH-AFFINITY ZINC UPTAKE SYSTEM PROTEIN ZNUA-RELATED"/>
    <property type="match status" value="1"/>
</dbReference>
<proteinExistence type="predicted"/>
<dbReference type="InterPro" id="IPR006127">
    <property type="entry name" value="ZnuA-like"/>
</dbReference>
<comment type="subcellular location">
    <subcellularLocation>
        <location evidence="1">Cell envelope</location>
    </subcellularLocation>
</comment>
<evidence type="ECO:0000256" key="1">
    <source>
        <dbReference type="ARBA" id="ARBA00004196"/>
    </source>
</evidence>
<reference evidence="7 8" key="1">
    <citation type="submission" date="2018-06" db="EMBL/GenBank/DDBJ databases">
        <title>Whole genome sequencing of four bacterial strains from South Shetland trench revealing bio-synthetic gene clusters.</title>
        <authorList>
            <person name="Abdel-Mageed W.M."/>
            <person name="Lehri B."/>
            <person name="Jarmusch S.A."/>
            <person name="Miranda K."/>
            <person name="Goodfellow M."/>
            <person name="Jaspars M."/>
            <person name="Karlyshev A.V."/>
        </authorList>
    </citation>
    <scope>NUCLEOTIDE SEQUENCE [LARGE SCALE GENOMIC DNA]</scope>
    <source>
        <strain evidence="7 8">SST1</strain>
    </source>
</reference>
<sequence>MRVARRPRVLMGSALAAALAMSACSSAETEDAGGPVRIVASTNVWGAIAEAVAGEHATVTAIIEEPSVDPHSFEASPSDAAAITSAALVVYNGGGYDKFVDDVLSSSGNAIPAVDAFSLAERAADTPEEAATGGGGHDDHSGHAHGAINEHVWYDIAVAAETAAAIAEQLAGIDPSNGAAYKANADTFRARLTDVDSAIATIADVNGDAAIVQTEPIAHYLIEAARLEDETPAEFTRASENGTDPSPTALTEALDLLRDNRVRALIYNVQTQDDVSQNLRATAEESGIPVVEVTETLPENTDYLTWMTATVESLGRALQSP</sequence>
<dbReference type="Gene3D" id="3.40.50.1980">
    <property type="entry name" value="Nitrogenase molybdenum iron protein domain"/>
    <property type="match status" value="2"/>
</dbReference>
<evidence type="ECO:0000256" key="3">
    <source>
        <dbReference type="ARBA" id="ARBA00022723"/>
    </source>
</evidence>
<gene>
    <name evidence="7" type="ORF">DQ226_08590</name>
</gene>
<dbReference type="Pfam" id="PF01297">
    <property type="entry name" value="ZnuA"/>
    <property type="match status" value="1"/>
</dbReference>
<dbReference type="RefSeq" id="WP_119192515.1">
    <property type="nucleotide sequence ID" value="NZ_JALXXI010000043.1"/>
</dbReference>
<evidence type="ECO:0000256" key="2">
    <source>
        <dbReference type="ARBA" id="ARBA00022448"/>
    </source>
</evidence>
<evidence type="ECO:0000256" key="5">
    <source>
        <dbReference type="SAM" id="MobiDB-lite"/>
    </source>
</evidence>
<dbReference type="GO" id="GO:0030001">
    <property type="term" value="P:metal ion transport"/>
    <property type="evidence" value="ECO:0007669"/>
    <property type="project" value="InterPro"/>
</dbReference>
<name>A0A365PB23_9ACTN</name>
<dbReference type="PROSITE" id="PS51257">
    <property type="entry name" value="PROKAR_LIPOPROTEIN"/>
    <property type="match status" value="1"/>
</dbReference>
<comment type="caution">
    <text evidence="7">The sequence shown here is derived from an EMBL/GenBank/DDBJ whole genome shotgun (WGS) entry which is preliminary data.</text>
</comment>
<dbReference type="AlphaFoldDB" id="A0A365PB23"/>
<dbReference type="Proteomes" id="UP000252187">
    <property type="component" value="Unassembled WGS sequence"/>
</dbReference>
<evidence type="ECO:0000313" key="8">
    <source>
        <dbReference type="Proteomes" id="UP000252187"/>
    </source>
</evidence>
<evidence type="ECO:0000256" key="4">
    <source>
        <dbReference type="ARBA" id="ARBA00022729"/>
    </source>
</evidence>
<keyword evidence="4 6" id="KW-0732">Signal</keyword>
<accession>A0A365PB23</accession>
<feature type="signal peptide" evidence="6">
    <location>
        <begin position="1"/>
        <end position="27"/>
    </location>
</feature>
<dbReference type="PANTHER" id="PTHR42953:SF1">
    <property type="entry name" value="METAL-BINDING PROTEIN HI_0362-RELATED"/>
    <property type="match status" value="1"/>
</dbReference>
<evidence type="ECO:0000313" key="7">
    <source>
        <dbReference type="EMBL" id="RBA36831.1"/>
    </source>
</evidence>
<organism evidence="7 8">
    <name type="scientific">Dietzia maris</name>
    <dbReference type="NCBI Taxonomy" id="37915"/>
    <lineage>
        <taxon>Bacteria</taxon>
        <taxon>Bacillati</taxon>
        <taxon>Actinomycetota</taxon>
        <taxon>Actinomycetes</taxon>
        <taxon>Mycobacteriales</taxon>
        <taxon>Dietziaceae</taxon>
        <taxon>Dietzia</taxon>
    </lineage>
</organism>
<feature type="region of interest" description="Disordered" evidence="5">
    <location>
        <begin position="124"/>
        <end position="144"/>
    </location>
</feature>
<dbReference type="InterPro" id="IPR050492">
    <property type="entry name" value="Bact_metal-bind_prot9"/>
</dbReference>
<dbReference type="SUPFAM" id="SSF53807">
    <property type="entry name" value="Helical backbone' metal receptor"/>
    <property type="match status" value="1"/>
</dbReference>
<dbReference type="GO" id="GO:0030313">
    <property type="term" value="C:cell envelope"/>
    <property type="evidence" value="ECO:0007669"/>
    <property type="project" value="UniProtKB-SubCell"/>
</dbReference>
<keyword evidence="2" id="KW-0813">Transport</keyword>
<dbReference type="GO" id="GO:0046872">
    <property type="term" value="F:metal ion binding"/>
    <property type="evidence" value="ECO:0007669"/>
    <property type="project" value="UniProtKB-KW"/>
</dbReference>
<feature type="chain" id="PRO_5016983861" evidence="6">
    <location>
        <begin position="28"/>
        <end position="321"/>
    </location>
</feature>
<dbReference type="EMBL" id="QNTT01000018">
    <property type="protein sequence ID" value="RBA36831.1"/>
    <property type="molecule type" value="Genomic_DNA"/>
</dbReference>
<evidence type="ECO:0000256" key="6">
    <source>
        <dbReference type="SAM" id="SignalP"/>
    </source>
</evidence>